<dbReference type="Proteomes" id="UP000243459">
    <property type="component" value="Chromosome 6"/>
</dbReference>
<keyword evidence="3" id="KW-1185">Reference proteome</keyword>
<dbReference type="Gramene" id="ONK66360">
    <property type="protein sequence ID" value="ONK66360"/>
    <property type="gene ID" value="A4U43_C06F6920"/>
</dbReference>
<dbReference type="AlphaFoldDB" id="A0A5P1EQQ6"/>
<evidence type="ECO:0000313" key="2">
    <source>
        <dbReference type="EMBL" id="ONK66360.1"/>
    </source>
</evidence>
<feature type="compositionally biased region" description="Pro residues" evidence="1">
    <location>
        <begin position="164"/>
        <end position="178"/>
    </location>
</feature>
<proteinExistence type="predicted"/>
<evidence type="ECO:0000256" key="1">
    <source>
        <dbReference type="SAM" id="MobiDB-lite"/>
    </source>
</evidence>
<organism evidence="2 3">
    <name type="scientific">Asparagus officinalis</name>
    <name type="common">Garden asparagus</name>
    <dbReference type="NCBI Taxonomy" id="4686"/>
    <lineage>
        <taxon>Eukaryota</taxon>
        <taxon>Viridiplantae</taxon>
        <taxon>Streptophyta</taxon>
        <taxon>Embryophyta</taxon>
        <taxon>Tracheophyta</taxon>
        <taxon>Spermatophyta</taxon>
        <taxon>Magnoliopsida</taxon>
        <taxon>Liliopsida</taxon>
        <taxon>Asparagales</taxon>
        <taxon>Asparagaceae</taxon>
        <taxon>Asparagoideae</taxon>
        <taxon>Asparagus</taxon>
    </lineage>
</organism>
<protein>
    <submittedName>
        <fullName evidence="2">Uncharacterized protein</fullName>
    </submittedName>
</protein>
<name>A0A5P1EQQ6_ASPOF</name>
<evidence type="ECO:0000313" key="3">
    <source>
        <dbReference type="Proteomes" id="UP000243459"/>
    </source>
</evidence>
<feature type="compositionally biased region" description="Pro residues" evidence="1">
    <location>
        <begin position="185"/>
        <end position="209"/>
    </location>
</feature>
<feature type="region of interest" description="Disordered" evidence="1">
    <location>
        <begin position="1"/>
        <end position="45"/>
    </location>
</feature>
<accession>A0A5P1EQQ6</accession>
<gene>
    <name evidence="2" type="ORF">A4U43_C06F6920</name>
</gene>
<feature type="region of interest" description="Disordered" evidence="1">
    <location>
        <begin position="161"/>
        <end position="218"/>
    </location>
</feature>
<dbReference type="EMBL" id="CM007386">
    <property type="protein sequence ID" value="ONK66360.1"/>
    <property type="molecule type" value="Genomic_DNA"/>
</dbReference>
<feature type="compositionally biased region" description="Basic and acidic residues" evidence="1">
    <location>
        <begin position="28"/>
        <end position="38"/>
    </location>
</feature>
<reference evidence="3" key="1">
    <citation type="journal article" date="2017" name="Nat. Commun.">
        <title>The asparagus genome sheds light on the origin and evolution of a young Y chromosome.</title>
        <authorList>
            <person name="Harkess A."/>
            <person name="Zhou J."/>
            <person name="Xu C."/>
            <person name="Bowers J.E."/>
            <person name="Van der Hulst R."/>
            <person name="Ayyampalayam S."/>
            <person name="Mercati F."/>
            <person name="Riccardi P."/>
            <person name="McKain M.R."/>
            <person name="Kakrana A."/>
            <person name="Tang H."/>
            <person name="Ray J."/>
            <person name="Groenendijk J."/>
            <person name="Arikit S."/>
            <person name="Mathioni S.M."/>
            <person name="Nakano M."/>
            <person name="Shan H."/>
            <person name="Telgmann-Rauber A."/>
            <person name="Kanno A."/>
            <person name="Yue Z."/>
            <person name="Chen H."/>
            <person name="Li W."/>
            <person name="Chen Y."/>
            <person name="Xu X."/>
            <person name="Zhang Y."/>
            <person name="Luo S."/>
            <person name="Chen H."/>
            <person name="Gao J."/>
            <person name="Mao Z."/>
            <person name="Pires J.C."/>
            <person name="Luo M."/>
            <person name="Kudrna D."/>
            <person name="Wing R.A."/>
            <person name="Meyers B.C."/>
            <person name="Yi K."/>
            <person name="Kong H."/>
            <person name="Lavrijsen P."/>
            <person name="Sunseri F."/>
            <person name="Falavigna A."/>
            <person name="Ye Y."/>
            <person name="Leebens-Mack J.H."/>
            <person name="Chen G."/>
        </authorList>
    </citation>
    <scope>NUCLEOTIDE SEQUENCE [LARGE SCALE GENOMIC DNA]</scope>
    <source>
        <strain evidence="3">cv. DH0086</strain>
    </source>
</reference>
<sequence length="218" mass="24047">MTRPRATAQEFESFPLRRNPNPTLIRRQTNEDARDRRTLARSSSGARWLRVDAPVEGPLPPHDSRAKLMLPPPRAPLFTSPALRCPRWQLLPVCPTHRYMRPPSDARIPRAANAEWAAWADADCSLAGGLGGPPPPGRYSGCRRNLGGGRWATPRRTMHEALGMPPPPGPGWMPPRRPPMTCRMPAPPPGGQVPVFAPPRPGMPPPPPQQGQNQQQQQ</sequence>